<proteinExistence type="predicted"/>
<feature type="compositionally biased region" description="Polar residues" evidence="2">
    <location>
        <begin position="343"/>
        <end position="356"/>
    </location>
</feature>
<dbReference type="AlphaFoldDB" id="A0A9D4LGC9"/>
<evidence type="ECO:0000256" key="1">
    <source>
        <dbReference type="SAM" id="Coils"/>
    </source>
</evidence>
<gene>
    <name evidence="3" type="ORF">DPMN_100166</name>
</gene>
<feature type="coiled-coil region" evidence="1">
    <location>
        <begin position="273"/>
        <end position="335"/>
    </location>
</feature>
<dbReference type="Proteomes" id="UP000828390">
    <property type="component" value="Unassembled WGS sequence"/>
</dbReference>
<sequence>MSFEKVFSDIRSAAKEMILRIQEPTDKRSLEEKTAIFQSSLRQAEKMFKHQDYHFRRLSERSCFLEALNASQEKKIQMYEEQMKECEMLKSQISTAYSSTLNETVEVLRRESAWTLGVRSEPSHQLELLIEKEALLEQEYDETQKDLNNHEMLLSGHEVNMTEKTIQMYRGVYEEPMKECEMLKSQISTAHSSELLTIAKSLEDMRKICVKNEETLVKEMDLLQQDIALREDEIKKLNLSLQSVKSNSNEDRNKWLRQIESQEEHMIIQKKKKKILQNRLITLNETVEVLRRESAWTLGVRSEPSHQLELLIEKEGQLEQEYDEIQKDLNNHEMLLSGHEVNMTDSPTTSGLSTLATDKLENDEPA</sequence>
<reference evidence="3" key="1">
    <citation type="journal article" date="2019" name="bioRxiv">
        <title>The Genome of the Zebra Mussel, Dreissena polymorpha: A Resource for Invasive Species Research.</title>
        <authorList>
            <person name="McCartney M.A."/>
            <person name="Auch B."/>
            <person name="Kono T."/>
            <person name="Mallez S."/>
            <person name="Zhang Y."/>
            <person name="Obille A."/>
            <person name="Becker A."/>
            <person name="Abrahante J.E."/>
            <person name="Garbe J."/>
            <person name="Badalamenti J.P."/>
            <person name="Herman A."/>
            <person name="Mangelson H."/>
            <person name="Liachko I."/>
            <person name="Sullivan S."/>
            <person name="Sone E.D."/>
            <person name="Koren S."/>
            <person name="Silverstein K.A.T."/>
            <person name="Beckman K.B."/>
            <person name="Gohl D.M."/>
        </authorList>
    </citation>
    <scope>NUCLEOTIDE SEQUENCE</scope>
    <source>
        <strain evidence="3">Duluth1</strain>
        <tissue evidence="3">Whole animal</tissue>
    </source>
</reference>
<name>A0A9D4LGC9_DREPO</name>
<organism evidence="3 4">
    <name type="scientific">Dreissena polymorpha</name>
    <name type="common">Zebra mussel</name>
    <name type="synonym">Mytilus polymorpha</name>
    <dbReference type="NCBI Taxonomy" id="45954"/>
    <lineage>
        <taxon>Eukaryota</taxon>
        <taxon>Metazoa</taxon>
        <taxon>Spiralia</taxon>
        <taxon>Lophotrochozoa</taxon>
        <taxon>Mollusca</taxon>
        <taxon>Bivalvia</taxon>
        <taxon>Autobranchia</taxon>
        <taxon>Heteroconchia</taxon>
        <taxon>Euheterodonta</taxon>
        <taxon>Imparidentia</taxon>
        <taxon>Neoheterodontei</taxon>
        <taxon>Myida</taxon>
        <taxon>Dreissenoidea</taxon>
        <taxon>Dreissenidae</taxon>
        <taxon>Dreissena</taxon>
    </lineage>
</organism>
<evidence type="ECO:0000313" key="4">
    <source>
        <dbReference type="Proteomes" id="UP000828390"/>
    </source>
</evidence>
<dbReference type="EMBL" id="JAIWYP010000003">
    <property type="protein sequence ID" value="KAH3857556.1"/>
    <property type="molecule type" value="Genomic_DNA"/>
</dbReference>
<keyword evidence="1" id="KW-0175">Coiled coil</keyword>
<reference evidence="3" key="2">
    <citation type="submission" date="2020-11" db="EMBL/GenBank/DDBJ databases">
        <authorList>
            <person name="McCartney M.A."/>
            <person name="Auch B."/>
            <person name="Kono T."/>
            <person name="Mallez S."/>
            <person name="Becker A."/>
            <person name="Gohl D.M."/>
            <person name="Silverstein K.A.T."/>
            <person name="Koren S."/>
            <person name="Bechman K.B."/>
            <person name="Herman A."/>
            <person name="Abrahante J.E."/>
            <person name="Garbe J."/>
        </authorList>
    </citation>
    <scope>NUCLEOTIDE SEQUENCE</scope>
    <source>
        <strain evidence="3">Duluth1</strain>
        <tissue evidence="3">Whole animal</tissue>
    </source>
</reference>
<evidence type="ECO:0000256" key="2">
    <source>
        <dbReference type="SAM" id="MobiDB-lite"/>
    </source>
</evidence>
<keyword evidence="4" id="KW-1185">Reference proteome</keyword>
<feature type="region of interest" description="Disordered" evidence="2">
    <location>
        <begin position="341"/>
        <end position="366"/>
    </location>
</feature>
<comment type="caution">
    <text evidence="3">The sequence shown here is derived from an EMBL/GenBank/DDBJ whole genome shotgun (WGS) entry which is preliminary data.</text>
</comment>
<evidence type="ECO:0000313" key="3">
    <source>
        <dbReference type="EMBL" id="KAH3857556.1"/>
    </source>
</evidence>
<feature type="coiled-coil region" evidence="1">
    <location>
        <begin position="126"/>
        <end position="153"/>
    </location>
</feature>
<accession>A0A9D4LGC9</accession>
<protein>
    <submittedName>
        <fullName evidence="3">Uncharacterized protein</fullName>
    </submittedName>
</protein>